<organism evidence="3 4">
    <name type="scientific">Venturia nashicola</name>
    <dbReference type="NCBI Taxonomy" id="86259"/>
    <lineage>
        <taxon>Eukaryota</taxon>
        <taxon>Fungi</taxon>
        <taxon>Dikarya</taxon>
        <taxon>Ascomycota</taxon>
        <taxon>Pezizomycotina</taxon>
        <taxon>Dothideomycetes</taxon>
        <taxon>Pleosporomycetidae</taxon>
        <taxon>Venturiales</taxon>
        <taxon>Venturiaceae</taxon>
        <taxon>Venturia</taxon>
    </lineage>
</organism>
<feature type="signal peptide" evidence="2">
    <location>
        <begin position="1"/>
        <end position="22"/>
    </location>
</feature>
<dbReference type="AlphaFoldDB" id="A0A4Z1P3Z0"/>
<reference evidence="3 4" key="1">
    <citation type="submission" date="2019-04" db="EMBL/GenBank/DDBJ databases">
        <title>High contiguity whole genome sequence and gene annotation resource for two Venturia nashicola isolates.</title>
        <authorList>
            <person name="Prokchorchik M."/>
            <person name="Won K."/>
            <person name="Lee Y."/>
            <person name="Choi E.D."/>
            <person name="Segonzac C."/>
            <person name="Sohn K.H."/>
        </authorList>
    </citation>
    <scope>NUCLEOTIDE SEQUENCE [LARGE SCALE GENOMIC DNA]</scope>
    <source>
        <strain evidence="3 4">PRI2</strain>
    </source>
</reference>
<dbReference type="EMBL" id="SNSC02000013">
    <property type="protein sequence ID" value="TID18905.1"/>
    <property type="molecule type" value="Genomic_DNA"/>
</dbReference>
<dbReference type="Proteomes" id="UP000298493">
    <property type="component" value="Unassembled WGS sequence"/>
</dbReference>
<keyword evidence="4" id="KW-1185">Reference proteome</keyword>
<proteinExistence type="predicted"/>
<feature type="region of interest" description="Disordered" evidence="1">
    <location>
        <begin position="54"/>
        <end position="73"/>
    </location>
</feature>
<sequence>MKFTDIIVTLAIAFGVSDSVSALRCADPGGNTCTSDTRCVDVPFVPTEPQCQQCQPQGSESSRSLQLHVCTDS</sequence>
<evidence type="ECO:0000313" key="3">
    <source>
        <dbReference type="EMBL" id="TID18905.1"/>
    </source>
</evidence>
<comment type="caution">
    <text evidence="3">The sequence shown here is derived from an EMBL/GenBank/DDBJ whole genome shotgun (WGS) entry which is preliminary data.</text>
</comment>
<gene>
    <name evidence="3" type="ORF">E6O75_ATG06026</name>
</gene>
<accession>A0A4Z1P3Z0</accession>
<keyword evidence="2" id="KW-0732">Signal</keyword>
<protein>
    <submittedName>
        <fullName evidence="3">Uncharacterized protein</fullName>
    </submittedName>
</protein>
<evidence type="ECO:0000256" key="2">
    <source>
        <dbReference type="SAM" id="SignalP"/>
    </source>
</evidence>
<evidence type="ECO:0000313" key="4">
    <source>
        <dbReference type="Proteomes" id="UP000298493"/>
    </source>
</evidence>
<evidence type="ECO:0000256" key="1">
    <source>
        <dbReference type="SAM" id="MobiDB-lite"/>
    </source>
</evidence>
<name>A0A4Z1P3Z0_9PEZI</name>
<feature type="chain" id="PRO_5021391772" evidence="2">
    <location>
        <begin position="23"/>
        <end position="73"/>
    </location>
</feature>